<proteinExistence type="predicted"/>
<name>A0A1Y0IQ88_9BACL</name>
<evidence type="ECO:0000313" key="1">
    <source>
        <dbReference type="EMBL" id="ARU61625.1"/>
    </source>
</evidence>
<organism evidence="1 2">
    <name type="scientific">Tumebacillus avium</name>
    <dbReference type="NCBI Taxonomy" id="1903704"/>
    <lineage>
        <taxon>Bacteria</taxon>
        <taxon>Bacillati</taxon>
        <taxon>Bacillota</taxon>
        <taxon>Bacilli</taxon>
        <taxon>Bacillales</taxon>
        <taxon>Alicyclobacillaceae</taxon>
        <taxon>Tumebacillus</taxon>
    </lineage>
</organism>
<keyword evidence="2" id="KW-1185">Reference proteome</keyword>
<dbReference type="EMBL" id="CP021434">
    <property type="protein sequence ID" value="ARU61625.1"/>
    <property type="molecule type" value="Genomic_DNA"/>
</dbReference>
<dbReference type="AlphaFoldDB" id="A0A1Y0IQ88"/>
<dbReference type="RefSeq" id="WP_087457004.1">
    <property type="nucleotide sequence ID" value="NZ_CP021434.1"/>
</dbReference>
<accession>A0A1Y0IQ88</accession>
<sequence length="100" mass="11226">MFKRTRAKQTIVQEMIVLAVGNSGVVQIGDVWQGVDPFDYSEAYSGYRGAPSFASKGRFEEPIDTRVHFANQVDEEVRDANMWGGTLEAFRPNTRGVDPR</sequence>
<gene>
    <name evidence="1" type="ORF">CBW65_11830</name>
</gene>
<protein>
    <submittedName>
        <fullName evidence="1">Uncharacterized protein</fullName>
    </submittedName>
</protein>
<dbReference type="OrthoDB" id="2382387at2"/>
<evidence type="ECO:0000313" key="2">
    <source>
        <dbReference type="Proteomes" id="UP000195437"/>
    </source>
</evidence>
<dbReference type="KEGG" id="tum:CBW65_11830"/>
<reference evidence="2" key="1">
    <citation type="submission" date="2017-05" db="EMBL/GenBank/DDBJ databases">
        <authorList>
            <person name="Sung H."/>
        </authorList>
    </citation>
    <scope>NUCLEOTIDE SEQUENCE [LARGE SCALE GENOMIC DNA]</scope>
    <source>
        <strain evidence="2">AR23208</strain>
    </source>
</reference>
<dbReference type="Proteomes" id="UP000195437">
    <property type="component" value="Chromosome"/>
</dbReference>